<organism evidence="1 2">
    <name type="scientific">Legionella septentrionalis</name>
    <dbReference type="NCBI Taxonomy" id="2498109"/>
    <lineage>
        <taxon>Bacteria</taxon>
        <taxon>Pseudomonadati</taxon>
        <taxon>Pseudomonadota</taxon>
        <taxon>Gammaproteobacteria</taxon>
        <taxon>Legionellales</taxon>
        <taxon>Legionellaceae</taxon>
        <taxon>Legionella</taxon>
    </lineage>
</organism>
<reference evidence="1 2" key="1">
    <citation type="submission" date="2018-12" db="EMBL/GenBank/DDBJ databases">
        <title>Legionella sp,whole genome shotgun sequence.</title>
        <authorList>
            <person name="Wu H."/>
        </authorList>
    </citation>
    <scope>NUCLEOTIDE SEQUENCE [LARGE SCALE GENOMIC DNA]</scope>
    <source>
        <strain evidence="2">km714</strain>
    </source>
</reference>
<dbReference type="Proteomes" id="UP000288012">
    <property type="component" value="Unassembled WGS sequence"/>
</dbReference>
<evidence type="ECO:0000313" key="2">
    <source>
        <dbReference type="Proteomes" id="UP000288012"/>
    </source>
</evidence>
<gene>
    <name evidence="1" type="ORF">EKM59_11670</name>
</gene>
<sequence length="518" mass="59213">MKSRDHLAQALNNLVQEQELFERDTLALNEHEELADILGELLRSIYLEMRINDIEKKIQSKSKLDLELLQEGIKIIEGADPKTITIVQSEDKSVEIIPSDLINKLNAFIDKIKSKQHGLSPMEILIQLEYVMDTCFEKLLTTFALNDKVFNKLIALVLNKVQDLSDDEIILLWGQIKIGFKNEQNEGFYIPYSDIVAASFFSDQSQLSEIRKKCAEFIVRIKPLITKRMYEEGQNFFPVGLPGVASILASPQNTSIQPITKLDTLLFRVFSQILAIYSSIIGHIPEVLSELTTTIGIATNSLILTGDAYRRYKERLQSKSNKKTVTDKYKLILLNIQRLIDYSHSSTKEQSIVESALLQYKLGQEVITPARNSEFEKIKYSESYLQKDLCKFLLERNILSFGKNFGKGQIDLYHKDVVGEEFIVEAKVYKDNKKLKLKNLNENLVQLQSYMDQHVQPRGILAIYNFTDEVILAPRKWLSGRIFIFCINLCSSTPSNRQKSKQIVESDKGIIDLIETGG</sequence>
<dbReference type="AlphaFoldDB" id="A0A3S0V9G3"/>
<dbReference type="EMBL" id="RZGR01000063">
    <property type="protein sequence ID" value="RUQ78839.1"/>
    <property type="molecule type" value="Genomic_DNA"/>
</dbReference>
<accession>A0A3S0V9G3</accession>
<protein>
    <submittedName>
        <fullName evidence="1">Uncharacterized protein</fullName>
    </submittedName>
</protein>
<name>A0A3S0V9G3_9GAMM</name>
<dbReference type="RefSeq" id="WP_127111604.1">
    <property type="nucleotide sequence ID" value="NZ_RZGR01000063.1"/>
</dbReference>
<keyword evidence="2" id="KW-1185">Reference proteome</keyword>
<comment type="caution">
    <text evidence="1">The sequence shown here is derived from an EMBL/GenBank/DDBJ whole genome shotgun (WGS) entry which is preliminary data.</text>
</comment>
<proteinExistence type="predicted"/>
<evidence type="ECO:0000313" key="1">
    <source>
        <dbReference type="EMBL" id="RUQ78839.1"/>
    </source>
</evidence>